<dbReference type="EMBL" id="JAKJSC010000006">
    <property type="protein sequence ID" value="MDE5419939.1"/>
    <property type="molecule type" value="Genomic_DNA"/>
</dbReference>
<evidence type="ECO:0000256" key="6">
    <source>
        <dbReference type="ARBA" id="ARBA00023012"/>
    </source>
</evidence>
<dbReference type="SUPFAM" id="SSF47384">
    <property type="entry name" value="Homodimeric domain of signal transducing histidine kinase"/>
    <property type="match status" value="1"/>
</dbReference>
<dbReference type="PANTHER" id="PTHR43711:SF31">
    <property type="entry name" value="HISTIDINE KINASE"/>
    <property type="match status" value="1"/>
</dbReference>
<proteinExistence type="predicted"/>
<dbReference type="GO" id="GO:0016301">
    <property type="term" value="F:kinase activity"/>
    <property type="evidence" value="ECO:0007669"/>
    <property type="project" value="UniProtKB-KW"/>
</dbReference>
<dbReference type="SMART" id="SM00388">
    <property type="entry name" value="HisKA"/>
    <property type="match status" value="1"/>
</dbReference>
<evidence type="ECO:0000313" key="9">
    <source>
        <dbReference type="Proteomes" id="UP001528920"/>
    </source>
</evidence>
<accession>A0ABT5W033</accession>
<keyword evidence="5 8" id="KW-0418">Kinase</keyword>
<evidence type="ECO:0000313" key="8">
    <source>
        <dbReference type="EMBL" id="MDE5419939.1"/>
    </source>
</evidence>
<dbReference type="InterPro" id="IPR004358">
    <property type="entry name" value="Sig_transdc_His_kin-like_C"/>
</dbReference>
<name>A0ABT5W033_9BACT</name>
<evidence type="ECO:0000256" key="2">
    <source>
        <dbReference type="ARBA" id="ARBA00012438"/>
    </source>
</evidence>
<dbReference type="InterPro" id="IPR036097">
    <property type="entry name" value="HisK_dim/P_sf"/>
</dbReference>
<dbReference type="PANTHER" id="PTHR43711">
    <property type="entry name" value="TWO-COMPONENT HISTIDINE KINASE"/>
    <property type="match status" value="1"/>
</dbReference>
<protein>
    <recommendedName>
        <fullName evidence="2">histidine kinase</fullName>
        <ecNumber evidence="2">2.7.13.3</ecNumber>
    </recommendedName>
</protein>
<dbReference type="InterPro" id="IPR036890">
    <property type="entry name" value="HATPase_C_sf"/>
</dbReference>
<keyword evidence="9" id="KW-1185">Reference proteome</keyword>
<evidence type="ECO:0000256" key="1">
    <source>
        <dbReference type="ARBA" id="ARBA00000085"/>
    </source>
</evidence>
<dbReference type="PROSITE" id="PS50109">
    <property type="entry name" value="HIS_KIN"/>
    <property type="match status" value="1"/>
</dbReference>
<dbReference type="CDD" id="cd16922">
    <property type="entry name" value="HATPase_EvgS-ArcB-TorS-like"/>
    <property type="match status" value="1"/>
</dbReference>
<dbReference type="Gene3D" id="1.10.287.130">
    <property type="match status" value="1"/>
</dbReference>
<evidence type="ECO:0000256" key="3">
    <source>
        <dbReference type="ARBA" id="ARBA00022553"/>
    </source>
</evidence>
<comment type="caution">
    <text evidence="8">The sequence shown here is derived from an EMBL/GenBank/DDBJ whole genome shotgun (WGS) entry which is preliminary data.</text>
</comment>
<keyword evidence="3" id="KW-0597">Phosphoprotein</keyword>
<dbReference type="PRINTS" id="PR00344">
    <property type="entry name" value="BCTRLSENSOR"/>
</dbReference>
<keyword evidence="6" id="KW-0902">Two-component regulatory system</keyword>
<dbReference type="Pfam" id="PF00512">
    <property type="entry name" value="HisKA"/>
    <property type="match status" value="1"/>
</dbReference>
<dbReference type="RefSeq" id="WP_275111269.1">
    <property type="nucleotide sequence ID" value="NZ_JAKJSC010000006.1"/>
</dbReference>
<dbReference type="InterPro" id="IPR003594">
    <property type="entry name" value="HATPase_dom"/>
</dbReference>
<evidence type="ECO:0000256" key="5">
    <source>
        <dbReference type="ARBA" id="ARBA00022777"/>
    </source>
</evidence>
<evidence type="ECO:0000256" key="4">
    <source>
        <dbReference type="ARBA" id="ARBA00022679"/>
    </source>
</evidence>
<feature type="domain" description="Histidine kinase" evidence="7">
    <location>
        <begin position="34"/>
        <end position="253"/>
    </location>
</feature>
<dbReference type="InterPro" id="IPR050736">
    <property type="entry name" value="Sensor_HK_Regulatory"/>
</dbReference>
<dbReference type="Pfam" id="PF02518">
    <property type="entry name" value="HATPase_c"/>
    <property type="match status" value="1"/>
</dbReference>
<sequence>MEKRPTYKELEKLLQEEKAKTAKAEELKNSFLANMSHEIRTPMNAIIGASELLRDDSLSKDDRNEFTHILNASSKELLDLFNRILELSQLESGAMEFQESEITIHTLFIKLYSIFGQNISESQKRLILNFTEDIQEIKIFSDLEKLTNVLSYLLENAVKFTEKGEIDFGCAIQDRNNILFYVKDTGPGISKAEQEKIFNKFTQVDNSYTRVYSGAGLGLSLCKENVKFLGGKLFIDSHPGQGSIFYFTIPLKYSEANVVLKEKIEAILKRNINDIYSLSTIKKNIAI</sequence>
<dbReference type="SUPFAM" id="SSF55874">
    <property type="entry name" value="ATPase domain of HSP90 chaperone/DNA topoisomerase II/histidine kinase"/>
    <property type="match status" value="1"/>
</dbReference>
<dbReference type="Proteomes" id="UP001528920">
    <property type="component" value="Unassembled WGS sequence"/>
</dbReference>
<dbReference type="CDD" id="cd00082">
    <property type="entry name" value="HisKA"/>
    <property type="match status" value="1"/>
</dbReference>
<comment type="catalytic activity">
    <reaction evidence="1">
        <text>ATP + protein L-histidine = ADP + protein N-phospho-L-histidine.</text>
        <dbReference type="EC" id="2.7.13.3"/>
    </reaction>
</comment>
<reference evidence="8 9" key="1">
    <citation type="submission" date="2022-01" db="EMBL/GenBank/DDBJ databases">
        <title>Labilibaculum sp. nov, a marine bacterium isolated from Antarctica.</title>
        <authorList>
            <person name="Dai W."/>
        </authorList>
    </citation>
    <scope>NUCLEOTIDE SEQUENCE [LARGE SCALE GENOMIC DNA]</scope>
    <source>
        <strain evidence="8 9">DW002</strain>
    </source>
</reference>
<dbReference type="InterPro" id="IPR005467">
    <property type="entry name" value="His_kinase_dom"/>
</dbReference>
<evidence type="ECO:0000259" key="7">
    <source>
        <dbReference type="PROSITE" id="PS50109"/>
    </source>
</evidence>
<keyword evidence="4" id="KW-0808">Transferase</keyword>
<dbReference type="EC" id="2.7.13.3" evidence="2"/>
<dbReference type="InterPro" id="IPR003661">
    <property type="entry name" value="HisK_dim/P_dom"/>
</dbReference>
<organism evidence="8 9">
    <name type="scientific">Paralabilibaculum antarcticum</name>
    <dbReference type="NCBI Taxonomy" id="2912572"/>
    <lineage>
        <taxon>Bacteria</taxon>
        <taxon>Pseudomonadati</taxon>
        <taxon>Bacteroidota</taxon>
        <taxon>Bacteroidia</taxon>
        <taxon>Marinilabiliales</taxon>
        <taxon>Marinifilaceae</taxon>
        <taxon>Paralabilibaculum</taxon>
    </lineage>
</organism>
<dbReference type="SMART" id="SM00387">
    <property type="entry name" value="HATPase_c"/>
    <property type="match status" value="1"/>
</dbReference>
<gene>
    <name evidence="8" type="ORF">L3049_18265</name>
</gene>
<dbReference type="Gene3D" id="3.30.565.10">
    <property type="entry name" value="Histidine kinase-like ATPase, C-terminal domain"/>
    <property type="match status" value="1"/>
</dbReference>